<reference evidence="2 3" key="1">
    <citation type="submission" date="2017-03" db="EMBL/GenBank/DDBJ databases">
        <title>Widespread Adenine N6-methylation of Active Genes in Fungi.</title>
        <authorList>
            <consortium name="DOE Joint Genome Institute"/>
            <person name="Mondo S.J."/>
            <person name="Dannebaum R.O."/>
            <person name="Kuo R.C."/>
            <person name="Louie K.B."/>
            <person name="Bewick A.J."/>
            <person name="Labutti K."/>
            <person name="Haridas S."/>
            <person name="Kuo A."/>
            <person name="Salamov A."/>
            <person name="Ahrendt S.R."/>
            <person name="Lau R."/>
            <person name="Bowen B.P."/>
            <person name="Lipzen A."/>
            <person name="Sullivan W."/>
            <person name="Andreopoulos W.B."/>
            <person name="Clum A."/>
            <person name="Lindquist E."/>
            <person name="Daum C."/>
            <person name="Northen T.R."/>
            <person name="Ramamoorthy G."/>
            <person name="Schmitz R.J."/>
            <person name="Gryganskyi A."/>
            <person name="Culley D."/>
            <person name="Magnuson J."/>
            <person name="James T.Y."/>
            <person name="O'Malley M.A."/>
            <person name="Stajich J.E."/>
            <person name="Spatafora J.W."/>
            <person name="Visel A."/>
            <person name="Grigoriev I.V."/>
        </authorList>
    </citation>
    <scope>NUCLEOTIDE SEQUENCE [LARGE SCALE GENOMIC DNA]</scope>
    <source>
        <strain evidence="2 3">NRRL Y-17943</strain>
    </source>
</reference>
<accession>A0A1Y1UJP9</accession>
<sequence length="230" mass="25697">MSDAMQKKVGQVRLVTEYTDKIFDSCVTVLEEGFAKHPLTAASHGGDPELLHLETLHLVALAFTKWAIFACGDDEEEISSVMLVNPSAVHPIPGCAASSSEPEMAKNAKLYEEQYEAKLPQHLKDWRDHVFETVLTQCRSASAGDAEPPHRINLIASKPSARGKGHGSALKRHLLRIAREQDASVSLNCQEEATHRWYSSLGFVTRYHTTFETPDHETMSLWSMLWQKAE</sequence>
<dbReference type="PANTHER" id="PTHR42791:SF1">
    <property type="entry name" value="N-ACETYLTRANSFERASE DOMAIN-CONTAINING PROTEIN"/>
    <property type="match status" value="1"/>
</dbReference>
<proteinExistence type="predicted"/>
<evidence type="ECO:0000313" key="2">
    <source>
        <dbReference type="EMBL" id="ORX38278.1"/>
    </source>
</evidence>
<dbReference type="AlphaFoldDB" id="A0A1Y1UJP9"/>
<organism evidence="2 3">
    <name type="scientific">Kockovaella imperatae</name>
    <dbReference type="NCBI Taxonomy" id="4999"/>
    <lineage>
        <taxon>Eukaryota</taxon>
        <taxon>Fungi</taxon>
        <taxon>Dikarya</taxon>
        <taxon>Basidiomycota</taxon>
        <taxon>Agaricomycotina</taxon>
        <taxon>Tremellomycetes</taxon>
        <taxon>Tremellales</taxon>
        <taxon>Cuniculitremaceae</taxon>
        <taxon>Kockovaella</taxon>
    </lineage>
</organism>
<dbReference type="PANTHER" id="PTHR42791">
    <property type="entry name" value="GNAT FAMILY ACETYLTRANSFERASE"/>
    <property type="match status" value="1"/>
</dbReference>
<feature type="domain" description="N-acetyltransferase" evidence="1">
    <location>
        <begin position="150"/>
        <end position="203"/>
    </location>
</feature>
<dbReference type="InParanoid" id="A0A1Y1UJP9"/>
<dbReference type="Proteomes" id="UP000193218">
    <property type="component" value="Unassembled WGS sequence"/>
</dbReference>
<dbReference type="Gene3D" id="3.40.630.30">
    <property type="match status" value="1"/>
</dbReference>
<dbReference type="CDD" id="cd04301">
    <property type="entry name" value="NAT_SF"/>
    <property type="match status" value="1"/>
</dbReference>
<dbReference type="OrthoDB" id="61113at2759"/>
<dbReference type="SUPFAM" id="SSF55729">
    <property type="entry name" value="Acyl-CoA N-acyltransferases (Nat)"/>
    <property type="match status" value="1"/>
</dbReference>
<dbReference type="Pfam" id="PF00583">
    <property type="entry name" value="Acetyltransf_1"/>
    <property type="match status" value="1"/>
</dbReference>
<dbReference type="GeneID" id="33554349"/>
<protein>
    <recommendedName>
        <fullName evidence="1">N-acetyltransferase domain-containing protein</fullName>
    </recommendedName>
</protein>
<dbReference type="InterPro" id="IPR052523">
    <property type="entry name" value="Trichothecene_AcTrans"/>
</dbReference>
<name>A0A1Y1UJP9_9TREE</name>
<comment type="caution">
    <text evidence="2">The sequence shown here is derived from an EMBL/GenBank/DDBJ whole genome shotgun (WGS) entry which is preliminary data.</text>
</comment>
<dbReference type="RefSeq" id="XP_021872200.1">
    <property type="nucleotide sequence ID" value="XM_022012541.1"/>
</dbReference>
<evidence type="ECO:0000259" key="1">
    <source>
        <dbReference type="Pfam" id="PF00583"/>
    </source>
</evidence>
<dbReference type="EMBL" id="NBSH01000004">
    <property type="protein sequence ID" value="ORX38278.1"/>
    <property type="molecule type" value="Genomic_DNA"/>
</dbReference>
<keyword evidence="3" id="KW-1185">Reference proteome</keyword>
<evidence type="ECO:0000313" key="3">
    <source>
        <dbReference type="Proteomes" id="UP000193218"/>
    </source>
</evidence>
<gene>
    <name evidence="2" type="ORF">BD324DRAFT_346657</name>
</gene>
<dbReference type="InterPro" id="IPR016181">
    <property type="entry name" value="Acyl_CoA_acyltransferase"/>
</dbReference>
<dbReference type="GO" id="GO:0016747">
    <property type="term" value="F:acyltransferase activity, transferring groups other than amino-acyl groups"/>
    <property type="evidence" value="ECO:0007669"/>
    <property type="project" value="InterPro"/>
</dbReference>
<dbReference type="InterPro" id="IPR000182">
    <property type="entry name" value="GNAT_dom"/>
</dbReference>